<sequence length="296" mass="33456">MTTVTVTNEFLSRAIRAHDFSPHSKPLVIGISGPQGSGKSYVTEQVHTLLQNEFSNLNIVQFLMDDLYLTHADQAALTQRAKSELDDNRLLQGRGLPGTHDIELGIHIFDSIIQSRISGKLASPIKIPSYDKSLFAGEGDRDDPAQWQTIENPIDVVLFEGWFNGFMPLDPDQLRIKYLGSSSAALIRHKFPHIEDVNENLFQYTKIWNHFDKFVCLETANISDVYTWRLQQEHALVARTGSGMSDSQVEAFVDRYMPVYELYYTNMCARGVSDATNSNLRIGVDLERVVQLSTAW</sequence>
<reference evidence="11" key="1">
    <citation type="submission" date="2016-05" db="EMBL/GenBank/DDBJ databases">
        <title>Comparative genomics of biotechnologically important yeasts.</title>
        <authorList>
            <consortium name="DOE Joint Genome Institute"/>
            <person name="Riley R."/>
            <person name="Haridas S."/>
            <person name="Wolfe K.H."/>
            <person name="Lopes M.R."/>
            <person name="Hittinger C.T."/>
            <person name="Goker M."/>
            <person name="Salamov A."/>
            <person name="Wisecaver J."/>
            <person name="Long T.M."/>
            <person name="Aerts A.L."/>
            <person name="Barry K."/>
            <person name="Choi C."/>
            <person name="Clum A."/>
            <person name="Coughlan A.Y."/>
            <person name="Deshpande S."/>
            <person name="Douglass A.P."/>
            <person name="Hanson S.J."/>
            <person name="Klenk H.-P."/>
            <person name="Labutti K."/>
            <person name="Lapidus A."/>
            <person name="Lindquist E."/>
            <person name="Lipzen A."/>
            <person name="Meier-Kolthoff J.P."/>
            <person name="Ohm R.A."/>
            <person name="Otillar R.P."/>
            <person name="Pangilinan J."/>
            <person name="Peng Y."/>
            <person name="Rokas A."/>
            <person name="Rosa C.A."/>
            <person name="Scheuner C."/>
            <person name="Sibirny A.A."/>
            <person name="Slot J.C."/>
            <person name="Stielow J.B."/>
            <person name="Sun H."/>
            <person name="Kurtzman C.P."/>
            <person name="Blackwell M."/>
            <person name="Grigoriev I.V."/>
            <person name="Jeffries T.W."/>
        </authorList>
    </citation>
    <scope>NUCLEOTIDE SEQUENCE [LARGE SCALE GENOMIC DNA]</scope>
    <source>
        <strain evidence="11">NRRL Y-17324</strain>
    </source>
</reference>
<keyword evidence="11" id="KW-1185">Reference proteome</keyword>
<dbReference type="OrthoDB" id="347435at2759"/>
<evidence type="ECO:0000313" key="10">
    <source>
        <dbReference type="EMBL" id="ODV79627.1"/>
    </source>
</evidence>
<keyword evidence="10" id="KW-0378">Hydrolase</keyword>
<dbReference type="GO" id="GO:0005737">
    <property type="term" value="C:cytoplasm"/>
    <property type="evidence" value="ECO:0007669"/>
    <property type="project" value="UniProtKB-SubCell"/>
</dbReference>
<dbReference type="PANTHER" id="PTHR10285">
    <property type="entry name" value="URIDINE KINASE"/>
    <property type="match status" value="1"/>
</dbReference>
<dbReference type="Gene3D" id="3.40.50.300">
    <property type="entry name" value="P-loop containing nucleotide triphosphate hydrolases"/>
    <property type="match status" value="1"/>
</dbReference>
<evidence type="ECO:0000256" key="1">
    <source>
        <dbReference type="ARBA" id="ARBA00004123"/>
    </source>
</evidence>
<evidence type="ECO:0000256" key="3">
    <source>
        <dbReference type="ARBA" id="ARBA00022490"/>
    </source>
</evidence>
<dbReference type="EMBL" id="KV453911">
    <property type="protein sequence ID" value="ODV79627.1"/>
    <property type="molecule type" value="Genomic_DNA"/>
</dbReference>
<dbReference type="AlphaFoldDB" id="A0A1E4SJL5"/>
<evidence type="ECO:0000256" key="5">
    <source>
        <dbReference type="ARBA" id="ARBA00022741"/>
    </source>
</evidence>
<keyword evidence="3" id="KW-0963">Cytoplasm</keyword>
<dbReference type="GO" id="GO:0016301">
    <property type="term" value="F:kinase activity"/>
    <property type="evidence" value="ECO:0007669"/>
    <property type="project" value="UniProtKB-KW"/>
</dbReference>
<evidence type="ECO:0000313" key="11">
    <source>
        <dbReference type="Proteomes" id="UP000094285"/>
    </source>
</evidence>
<evidence type="ECO:0000256" key="6">
    <source>
        <dbReference type="ARBA" id="ARBA00022777"/>
    </source>
</evidence>
<evidence type="ECO:0000256" key="9">
    <source>
        <dbReference type="ARBA" id="ARBA00061312"/>
    </source>
</evidence>
<gene>
    <name evidence="10" type="ORF">CANTADRAFT_48666</name>
</gene>
<dbReference type="FunFam" id="3.40.50.300:FF:001691">
    <property type="entry name" value="Probable ATP-dependent kinase TDA10"/>
    <property type="match status" value="1"/>
</dbReference>
<evidence type="ECO:0000256" key="7">
    <source>
        <dbReference type="ARBA" id="ARBA00022840"/>
    </source>
</evidence>
<proteinExistence type="inferred from homology"/>
<dbReference type="GO" id="GO:0016787">
    <property type="term" value="F:hydrolase activity"/>
    <property type="evidence" value="ECO:0007669"/>
    <property type="project" value="UniProtKB-KW"/>
</dbReference>
<keyword evidence="5" id="KW-0547">Nucleotide-binding</keyword>
<keyword evidence="8" id="KW-0539">Nucleus</keyword>
<keyword evidence="7" id="KW-0067">ATP-binding</keyword>
<dbReference type="Proteomes" id="UP000094285">
    <property type="component" value="Unassembled WGS sequence"/>
</dbReference>
<evidence type="ECO:0000256" key="8">
    <source>
        <dbReference type="ARBA" id="ARBA00023242"/>
    </source>
</evidence>
<comment type="subcellular location">
    <subcellularLocation>
        <location evidence="2">Cytoplasm</location>
    </subcellularLocation>
    <subcellularLocation>
        <location evidence="1">Nucleus</location>
    </subcellularLocation>
</comment>
<dbReference type="STRING" id="984487.A0A1E4SJL5"/>
<protein>
    <submittedName>
        <fullName evidence="10">p-loop containing nucleoside triphosphate hydrolase protein</fullName>
    </submittedName>
</protein>
<keyword evidence="4" id="KW-0808">Transferase</keyword>
<keyword evidence="6" id="KW-0418">Kinase</keyword>
<dbReference type="GO" id="GO:0005634">
    <property type="term" value="C:nucleus"/>
    <property type="evidence" value="ECO:0007669"/>
    <property type="project" value="UniProtKB-SubCell"/>
</dbReference>
<name>A0A1E4SJL5_9ASCO</name>
<evidence type="ECO:0000256" key="4">
    <source>
        <dbReference type="ARBA" id="ARBA00022679"/>
    </source>
</evidence>
<dbReference type="RefSeq" id="XP_020064749.1">
    <property type="nucleotide sequence ID" value="XM_020209617.1"/>
</dbReference>
<comment type="similarity">
    <text evidence="9">Belongs to the GLYK kinase family.</text>
</comment>
<evidence type="ECO:0000256" key="2">
    <source>
        <dbReference type="ARBA" id="ARBA00004496"/>
    </source>
</evidence>
<dbReference type="SUPFAM" id="SSF52540">
    <property type="entry name" value="P-loop containing nucleoside triphosphate hydrolases"/>
    <property type="match status" value="1"/>
</dbReference>
<organism evidence="10 11">
    <name type="scientific">Suhomyces tanzawaensis NRRL Y-17324</name>
    <dbReference type="NCBI Taxonomy" id="984487"/>
    <lineage>
        <taxon>Eukaryota</taxon>
        <taxon>Fungi</taxon>
        <taxon>Dikarya</taxon>
        <taxon>Ascomycota</taxon>
        <taxon>Saccharomycotina</taxon>
        <taxon>Pichiomycetes</taxon>
        <taxon>Debaryomycetaceae</taxon>
        <taxon>Suhomyces</taxon>
    </lineage>
</organism>
<dbReference type="GO" id="GO:0005524">
    <property type="term" value="F:ATP binding"/>
    <property type="evidence" value="ECO:0007669"/>
    <property type="project" value="UniProtKB-KW"/>
</dbReference>
<dbReference type="GeneID" id="30983753"/>
<accession>A0A1E4SJL5</accession>
<dbReference type="InterPro" id="IPR027417">
    <property type="entry name" value="P-loop_NTPase"/>
</dbReference>